<dbReference type="NCBIfam" id="NF008149">
    <property type="entry name" value="PRK10901.1"/>
    <property type="match status" value="1"/>
</dbReference>
<dbReference type="CDD" id="cd00620">
    <property type="entry name" value="Methyltransferase_Sun"/>
    <property type="match status" value="1"/>
</dbReference>
<dbReference type="InterPro" id="IPR035926">
    <property type="entry name" value="NusB-like_sf"/>
</dbReference>
<evidence type="ECO:0000256" key="8">
    <source>
        <dbReference type="ARBA" id="ARBA00022691"/>
    </source>
</evidence>
<dbReference type="SUPFAM" id="SSF48013">
    <property type="entry name" value="NusB-like"/>
    <property type="match status" value="1"/>
</dbReference>
<proteinExistence type="inferred from homology"/>
<feature type="active site" description="Nucleophile" evidence="14 15">
    <location>
        <position position="375"/>
    </location>
</feature>
<evidence type="ECO:0000256" key="15">
    <source>
        <dbReference type="PROSITE-ProRule" id="PRU01023"/>
    </source>
</evidence>
<dbReference type="PROSITE" id="PS51686">
    <property type="entry name" value="SAM_MT_RSMB_NOP"/>
    <property type="match status" value="1"/>
</dbReference>
<dbReference type="Gene3D" id="3.30.70.1170">
    <property type="entry name" value="Sun protein, domain 3"/>
    <property type="match status" value="1"/>
</dbReference>
<feature type="binding site" evidence="14 15">
    <location>
        <position position="277"/>
    </location>
    <ligand>
        <name>S-adenosyl-L-methionine</name>
        <dbReference type="ChEBI" id="CHEBI:59789"/>
    </ligand>
</feature>
<gene>
    <name evidence="14" type="primary">rsmB</name>
    <name evidence="14" type="synonym">sun</name>
    <name evidence="17" type="ORF">EZJ58_3030</name>
</gene>
<evidence type="ECO:0000313" key="18">
    <source>
        <dbReference type="Proteomes" id="UP000294555"/>
    </source>
</evidence>
<dbReference type="Pfam" id="PF22458">
    <property type="entry name" value="RsmF-B_ferredox"/>
    <property type="match status" value="1"/>
</dbReference>
<keyword evidence="18" id="KW-1185">Reference proteome</keyword>
<dbReference type="FunFam" id="3.40.50.150:FF:000022">
    <property type="entry name" value="Ribosomal RNA small subunit methyltransferase B"/>
    <property type="match status" value="1"/>
</dbReference>
<reference evidence="17 18" key="1">
    <citation type="submission" date="2019-02" db="EMBL/GenBank/DDBJ databases">
        <title>Investigation of anaerobic lignin degradation for improved lignocellulosic biofuels.</title>
        <authorList>
            <person name="Deangelis K."/>
        </authorList>
    </citation>
    <scope>NUCLEOTIDE SEQUENCE [LARGE SCALE GENOMIC DNA]</scope>
    <source>
        <strain evidence="17 18">159R</strain>
    </source>
</reference>
<feature type="binding site" evidence="14 15">
    <location>
        <begin position="254"/>
        <end position="260"/>
    </location>
    <ligand>
        <name>S-adenosyl-L-methionine</name>
        <dbReference type="ChEBI" id="CHEBI:59789"/>
    </ligand>
</feature>
<dbReference type="InterPro" id="IPR054728">
    <property type="entry name" value="RsmB-like_ferredoxin"/>
</dbReference>
<evidence type="ECO:0000256" key="1">
    <source>
        <dbReference type="ARBA" id="ARBA00002724"/>
    </source>
</evidence>
<dbReference type="GO" id="GO:0003723">
    <property type="term" value="F:RNA binding"/>
    <property type="evidence" value="ECO:0007669"/>
    <property type="project" value="UniProtKB-UniRule"/>
</dbReference>
<dbReference type="InterPro" id="IPR049560">
    <property type="entry name" value="MeTrfase_RsmB-F_NOP2_cat"/>
</dbReference>
<evidence type="ECO:0000256" key="2">
    <source>
        <dbReference type="ARBA" id="ARBA00004496"/>
    </source>
</evidence>
<keyword evidence="6 14" id="KW-0489">Methyltransferase</keyword>
<dbReference type="SUPFAM" id="SSF53335">
    <property type="entry name" value="S-adenosyl-L-methionine-dependent methyltransferases"/>
    <property type="match status" value="1"/>
</dbReference>
<dbReference type="EMBL" id="SJOI01000001">
    <property type="protein sequence ID" value="TCL04878.1"/>
    <property type="molecule type" value="Genomic_DNA"/>
</dbReference>
<dbReference type="InterPro" id="IPR023267">
    <property type="entry name" value="RCMT"/>
</dbReference>
<comment type="caution">
    <text evidence="17">The sequence shown here is derived from an EMBL/GenBank/DDBJ whole genome shotgun (WGS) entry which is preliminary data.</text>
</comment>
<dbReference type="GO" id="GO:0006355">
    <property type="term" value="P:regulation of DNA-templated transcription"/>
    <property type="evidence" value="ECO:0007669"/>
    <property type="project" value="InterPro"/>
</dbReference>
<evidence type="ECO:0000313" key="17">
    <source>
        <dbReference type="EMBL" id="TCL04878.1"/>
    </source>
</evidence>
<keyword evidence="5 14" id="KW-0698">rRNA processing</keyword>
<dbReference type="NCBIfam" id="NF011494">
    <property type="entry name" value="PRK14902.1"/>
    <property type="match status" value="1"/>
</dbReference>
<dbReference type="GO" id="GO:0009383">
    <property type="term" value="F:rRNA (cytosine-C5-)-methyltransferase activity"/>
    <property type="evidence" value="ECO:0007669"/>
    <property type="project" value="TreeGrafter"/>
</dbReference>
<organism evidence="17 18">
    <name type="scientific">Sodalis ligni</name>
    <dbReference type="NCBI Taxonomy" id="2697027"/>
    <lineage>
        <taxon>Bacteria</taxon>
        <taxon>Pseudomonadati</taxon>
        <taxon>Pseudomonadota</taxon>
        <taxon>Gammaproteobacteria</taxon>
        <taxon>Enterobacterales</taxon>
        <taxon>Bruguierivoracaceae</taxon>
        <taxon>Sodalis</taxon>
    </lineage>
</organism>
<dbReference type="GO" id="GO:0005829">
    <property type="term" value="C:cytosol"/>
    <property type="evidence" value="ECO:0007669"/>
    <property type="project" value="TreeGrafter"/>
</dbReference>
<evidence type="ECO:0000256" key="13">
    <source>
        <dbReference type="ARBA" id="ARBA00067267"/>
    </source>
</evidence>
<comment type="function">
    <text evidence="1 14">Specifically methylates the cytosine at position 967 (m5C967) of 16S rRNA.</text>
</comment>
<feature type="domain" description="SAM-dependent MTase RsmB/NOP-type" evidence="16">
    <location>
        <begin position="164"/>
        <end position="429"/>
    </location>
</feature>
<evidence type="ECO:0000259" key="16">
    <source>
        <dbReference type="PROSITE" id="PS51686"/>
    </source>
</evidence>
<dbReference type="InterPro" id="IPR048019">
    <property type="entry name" value="RsmB-like_N"/>
</dbReference>
<dbReference type="InterPro" id="IPR006027">
    <property type="entry name" value="NusB_RsmB_TIM44"/>
</dbReference>
<evidence type="ECO:0000256" key="9">
    <source>
        <dbReference type="ARBA" id="ARBA00022884"/>
    </source>
</evidence>
<dbReference type="Proteomes" id="UP000294555">
    <property type="component" value="Unassembled WGS sequence"/>
</dbReference>
<dbReference type="InterPro" id="IPR023541">
    <property type="entry name" value="rRNA_ssu_MeTfrase_B_ent"/>
</dbReference>
<dbReference type="Pfam" id="PF01029">
    <property type="entry name" value="NusB"/>
    <property type="match status" value="1"/>
</dbReference>
<dbReference type="HAMAP" id="MF_01856">
    <property type="entry name" value="16SrRNA_methyltr_B"/>
    <property type="match status" value="1"/>
</dbReference>
<evidence type="ECO:0000256" key="3">
    <source>
        <dbReference type="ARBA" id="ARBA00012140"/>
    </source>
</evidence>
<keyword evidence="7 14" id="KW-0808">Transferase</keyword>
<dbReference type="Pfam" id="PF01189">
    <property type="entry name" value="Methyltr_RsmB-F"/>
    <property type="match status" value="1"/>
</dbReference>
<dbReference type="PANTHER" id="PTHR22807">
    <property type="entry name" value="NOP2 YEAST -RELATED NOL1/NOP2/FMU SUN DOMAIN-CONTAINING"/>
    <property type="match status" value="1"/>
</dbReference>
<dbReference type="Gene3D" id="3.40.50.150">
    <property type="entry name" value="Vaccinia Virus protein VP39"/>
    <property type="match status" value="1"/>
</dbReference>
<evidence type="ECO:0000256" key="14">
    <source>
        <dbReference type="HAMAP-Rule" id="MF_01856"/>
    </source>
</evidence>
<dbReference type="CDD" id="cd02440">
    <property type="entry name" value="AdoMet_MTases"/>
    <property type="match status" value="1"/>
</dbReference>
<dbReference type="InterPro" id="IPR004573">
    <property type="entry name" value="rRNA_ssu_MeTfrase_B"/>
</dbReference>
<evidence type="ECO:0000256" key="11">
    <source>
        <dbReference type="ARBA" id="ARBA00031088"/>
    </source>
</evidence>
<dbReference type="PANTHER" id="PTHR22807:SF61">
    <property type="entry name" value="NOL1_NOP2_SUN FAMILY PROTEIN _ ANTITERMINATION NUSB DOMAIN-CONTAINING PROTEIN"/>
    <property type="match status" value="1"/>
</dbReference>
<evidence type="ECO:0000256" key="12">
    <source>
        <dbReference type="ARBA" id="ARBA00047283"/>
    </source>
</evidence>
<dbReference type="InterPro" id="IPR001678">
    <property type="entry name" value="MeTrfase_RsmB-F_NOP2_dom"/>
</dbReference>
<accession>A0A4V2Q303</accession>
<dbReference type="Gene3D" id="1.10.287.730">
    <property type="entry name" value="Helix hairpin bin"/>
    <property type="match status" value="1"/>
</dbReference>
<evidence type="ECO:0000256" key="10">
    <source>
        <dbReference type="ARBA" id="ARBA00030399"/>
    </source>
</evidence>
<comment type="catalytic activity">
    <reaction evidence="12 14">
        <text>cytidine(967) in 16S rRNA + S-adenosyl-L-methionine = 5-methylcytidine(967) in 16S rRNA + S-adenosyl-L-homocysteine + H(+)</text>
        <dbReference type="Rhea" id="RHEA:42748"/>
        <dbReference type="Rhea" id="RHEA-COMP:10219"/>
        <dbReference type="Rhea" id="RHEA-COMP:10220"/>
        <dbReference type="ChEBI" id="CHEBI:15378"/>
        <dbReference type="ChEBI" id="CHEBI:57856"/>
        <dbReference type="ChEBI" id="CHEBI:59789"/>
        <dbReference type="ChEBI" id="CHEBI:74483"/>
        <dbReference type="ChEBI" id="CHEBI:82748"/>
        <dbReference type="EC" id="2.1.1.176"/>
    </reaction>
</comment>
<dbReference type="AlphaFoldDB" id="A0A4V2Q303"/>
<name>A0A4V2Q303_9GAMM</name>
<sequence length="439" mass="48819">MNKHYNLRALAAKAVAQVLDQGLSLSQVLPSLQTPLADKDRALLQELCFGILRTLPQLEGYIRQLMAKPLTGKQRTVHYLLMVGIYQLLFTRIPPHAALAETVDGAVALKHPQLKGLVNGVLRQFQRRQEELMVADDRQESRFLHPSWLARRLQAAYPEEASAIMDANNQRPPMWLRVNRLFNSRDEYLQLLAGEDIIAYPHPALPEAVRLETPCNVGRLPGFDRGWVTVQDAAAQGCALWLDPQAGEDILDLCAAPGGKTTHILELAPLARVTAVDVDTQRAGRIKENLQRLGQHANVIVGDGRLPAQWSEGQTWDRILLDAPCSATGVIRRHPDIKWLRRDSDIAELAALQRQILTAIWPRLKPGGTLLYATCSVLPEENREQIRRFLQENTDAELAGTGDAEQPGLQCLPAPNEGDGFFYAKITKGQTADNPARTK</sequence>
<evidence type="ECO:0000256" key="7">
    <source>
        <dbReference type="ARBA" id="ARBA00022679"/>
    </source>
</evidence>
<comment type="similarity">
    <text evidence="14 15">Belongs to the class I-like SAM-binding methyltransferase superfamily. RsmB/NOP family.</text>
</comment>
<dbReference type="EC" id="2.1.1.176" evidence="3 14"/>
<dbReference type="InterPro" id="IPR029063">
    <property type="entry name" value="SAM-dependent_MTases_sf"/>
</dbReference>
<protein>
    <recommendedName>
        <fullName evidence="13 14">Ribosomal RNA small subunit methyltransferase B</fullName>
        <ecNumber evidence="3 14">2.1.1.176</ecNumber>
    </recommendedName>
    <alternativeName>
        <fullName evidence="10 14">16S rRNA m5C967 methyltransferase</fullName>
    </alternativeName>
    <alternativeName>
        <fullName evidence="11 14">rRNA (cytosine-C(5)-)-methyltransferase RsmB</fullName>
    </alternativeName>
</protein>
<feature type="binding site" evidence="14 15">
    <location>
        <position position="322"/>
    </location>
    <ligand>
        <name>S-adenosyl-L-methionine</name>
        <dbReference type="ChEBI" id="CHEBI:59789"/>
    </ligand>
</feature>
<dbReference type="FunFam" id="1.10.940.10:FF:000002">
    <property type="entry name" value="Ribosomal RNA small subunit methyltransferase B"/>
    <property type="match status" value="1"/>
</dbReference>
<dbReference type="Gene3D" id="1.10.940.10">
    <property type="entry name" value="NusB-like"/>
    <property type="match status" value="1"/>
</dbReference>
<evidence type="ECO:0000256" key="5">
    <source>
        <dbReference type="ARBA" id="ARBA00022552"/>
    </source>
</evidence>
<dbReference type="FunFam" id="3.30.70.1170:FF:000002">
    <property type="entry name" value="Ribosomal RNA small subunit methyltransferase B"/>
    <property type="match status" value="1"/>
</dbReference>
<dbReference type="PRINTS" id="PR02008">
    <property type="entry name" value="RCMTFAMILY"/>
</dbReference>
<evidence type="ECO:0000256" key="4">
    <source>
        <dbReference type="ARBA" id="ARBA00022490"/>
    </source>
</evidence>
<dbReference type="RefSeq" id="WP_132923633.1">
    <property type="nucleotide sequence ID" value="NZ_SJOI01000001.1"/>
</dbReference>
<dbReference type="NCBIfam" id="TIGR00563">
    <property type="entry name" value="rsmB"/>
    <property type="match status" value="1"/>
</dbReference>
<keyword evidence="4 14" id="KW-0963">Cytoplasm</keyword>
<comment type="subcellular location">
    <subcellularLocation>
        <location evidence="2 14">Cytoplasm</location>
    </subcellularLocation>
</comment>
<keyword evidence="8 14" id="KW-0949">S-adenosyl-L-methionine</keyword>
<dbReference type="GO" id="GO:0070475">
    <property type="term" value="P:rRNA base methylation"/>
    <property type="evidence" value="ECO:0007669"/>
    <property type="project" value="TreeGrafter"/>
</dbReference>
<dbReference type="OrthoDB" id="9810297at2"/>
<keyword evidence="9 14" id="KW-0694">RNA-binding</keyword>
<evidence type="ECO:0000256" key="6">
    <source>
        <dbReference type="ARBA" id="ARBA00022603"/>
    </source>
</evidence>
<feature type="binding site" evidence="14 15">
    <location>
        <position position="303"/>
    </location>
    <ligand>
        <name>S-adenosyl-L-methionine</name>
        <dbReference type="ChEBI" id="CHEBI:59789"/>
    </ligand>
</feature>